<feature type="domain" description="DUF5069" evidence="1">
    <location>
        <begin position="10"/>
        <end position="145"/>
    </location>
</feature>
<evidence type="ECO:0000313" key="3">
    <source>
        <dbReference type="Proteomes" id="UP000001660"/>
    </source>
</evidence>
<gene>
    <name evidence="2" type="ORF">NIDE3506</name>
</gene>
<dbReference type="InterPro" id="IPR031849">
    <property type="entry name" value="DUF5069"/>
</dbReference>
<sequence>MTGFNPLVALRSPRETLDGYIILPRLIDKVRAQARGELPAAYQRNLLHRGGTLDGRFLAFTGLEGEALRAVILSCETDEPVAQWVAHHATRHSAEEKQRWAAEVEGYRPAGRVLLYLQATVPEVAARIDCALVSLLDLIDMDEGRLAVPAPGGAADVEKRRF</sequence>
<keyword evidence="3" id="KW-1185">Reference proteome</keyword>
<dbReference type="HOGENOM" id="CLU_1632340_0_0_0"/>
<dbReference type="Pfam" id="PF16798">
    <property type="entry name" value="DUF5069"/>
    <property type="match status" value="1"/>
</dbReference>
<dbReference type="Proteomes" id="UP000001660">
    <property type="component" value="Chromosome"/>
</dbReference>
<evidence type="ECO:0000313" key="2">
    <source>
        <dbReference type="EMBL" id="CBK43191.1"/>
    </source>
</evidence>
<protein>
    <recommendedName>
        <fullName evidence="1">DUF5069 domain-containing protein</fullName>
    </recommendedName>
</protein>
<dbReference type="AlphaFoldDB" id="D8PIV4"/>
<dbReference type="eggNOG" id="COG3558">
    <property type="taxonomic scope" value="Bacteria"/>
</dbReference>
<evidence type="ECO:0000259" key="1">
    <source>
        <dbReference type="Pfam" id="PF16798"/>
    </source>
</evidence>
<dbReference type="KEGG" id="nde:NIDE3506"/>
<accession>D8PIV4</accession>
<dbReference type="STRING" id="330214.NIDE3506"/>
<organism evidence="2 3">
    <name type="scientific">Nitrospira defluvii</name>
    <dbReference type="NCBI Taxonomy" id="330214"/>
    <lineage>
        <taxon>Bacteria</taxon>
        <taxon>Pseudomonadati</taxon>
        <taxon>Nitrospirota</taxon>
        <taxon>Nitrospiria</taxon>
        <taxon>Nitrospirales</taxon>
        <taxon>Nitrospiraceae</taxon>
        <taxon>Nitrospira</taxon>
    </lineage>
</organism>
<reference evidence="2 3" key="1">
    <citation type="journal article" date="2010" name="Proc. Natl. Acad. Sci. U.S.A.">
        <title>A Nitrospira metagenome illuminates the physiology and evolution of globally important nitrite-oxidizing bacteria.</title>
        <authorList>
            <person name="Lucker S."/>
            <person name="Wagner M."/>
            <person name="Maixner F."/>
            <person name="Pelletier E."/>
            <person name="Koch H."/>
            <person name="Vacherie B."/>
            <person name="Rattei T."/>
            <person name="Sinninghe Damste J."/>
            <person name="Spieck E."/>
            <person name="Le Paslier D."/>
            <person name="Daims H."/>
        </authorList>
    </citation>
    <scope>NUCLEOTIDE SEQUENCE [LARGE SCALE GENOMIC DNA]</scope>
</reference>
<dbReference type="EMBL" id="FP929003">
    <property type="protein sequence ID" value="CBK43191.1"/>
    <property type="molecule type" value="Genomic_DNA"/>
</dbReference>
<name>D8PIV4_9BACT</name>
<proteinExistence type="predicted"/>